<evidence type="ECO:0000256" key="5">
    <source>
        <dbReference type="ARBA" id="ARBA00023274"/>
    </source>
</evidence>
<organism evidence="7 8">
    <name type="scientific">Cylindrobasidium torrendii FP15055 ss-10</name>
    <dbReference type="NCBI Taxonomy" id="1314674"/>
    <lineage>
        <taxon>Eukaryota</taxon>
        <taxon>Fungi</taxon>
        <taxon>Dikarya</taxon>
        <taxon>Basidiomycota</taxon>
        <taxon>Agaricomycotina</taxon>
        <taxon>Agaricomycetes</taxon>
        <taxon>Agaricomycetidae</taxon>
        <taxon>Agaricales</taxon>
        <taxon>Marasmiineae</taxon>
        <taxon>Physalacriaceae</taxon>
        <taxon>Cylindrobasidium</taxon>
    </lineage>
</organism>
<keyword evidence="8" id="KW-1185">Reference proteome</keyword>
<name>A0A0D7BI78_9AGAR</name>
<dbReference type="STRING" id="1314674.A0A0D7BI78"/>
<evidence type="ECO:0000313" key="7">
    <source>
        <dbReference type="EMBL" id="KIY69774.1"/>
    </source>
</evidence>
<dbReference type="AlphaFoldDB" id="A0A0D7BI78"/>
<evidence type="ECO:0000256" key="3">
    <source>
        <dbReference type="ARBA" id="ARBA00022980"/>
    </source>
</evidence>
<comment type="similarity">
    <text evidence="2">Belongs to the mitochondrion-specific ribosomal protein mL49 family.</text>
</comment>
<dbReference type="InterPro" id="IPR007740">
    <property type="entry name" value="Ribosomal_mL49"/>
</dbReference>
<reference evidence="7 8" key="1">
    <citation type="journal article" date="2015" name="Fungal Genet. Biol.">
        <title>Evolution of novel wood decay mechanisms in Agaricales revealed by the genome sequences of Fistulina hepatica and Cylindrobasidium torrendii.</title>
        <authorList>
            <person name="Floudas D."/>
            <person name="Held B.W."/>
            <person name="Riley R."/>
            <person name="Nagy L.G."/>
            <person name="Koehler G."/>
            <person name="Ransdell A.S."/>
            <person name="Younus H."/>
            <person name="Chow J."/>
            <person name="Chiniquy J."/>
            <person name="Lipzen A."/>
            <person name="Tritt A."/>
            <person name="Sun H."/>
            <person name="Haridas S."/>
            <person name="LaButti K."/>
            <person name="Ohm R.A."/>
            <person name="Kues U."/>
            <person name="Blanchette R.A."/>
            <person name="Grigoriev I.V."/>
            <person name="Minto R.E."/>
            <person name="Hibbett D.S."/>
        </authorList>
    </citation>
    <scope>NUCLEOTIDE SEQUENCE [LARGE SCALE GENOMIC DNA]</scope>
    <source>
        <strain evidence="7 8">FP15055 ss-10</strain>
    </source>
</reference>
<keyword evidence="5" id="KW-0687">Ribonucleoprotein</keyword>
<evidence type="ECO:0000313" key="8">
    <source>
        <dbReference type="Proteomes" id="UP000054007"/>
    </source>
</evidence>
<keyword evidence="3" id="KW-0689">Ribosomal protein</keyword>
<sequence length="87" mass="9686">MLRGLYHVARNSRGSLPVYSDVRNAGSRYLVTIRNVDGTVSDLVKELQTTLLRDTGARVQAVRNRHVVIQGGMCKNDVVEWLASKGF</sequence>
<comment type="subcellular location">
    <subcellularLocation>
        <location evidence="1">Mitochondrion</location>
    </subcellularLocation>
</comment>
<evidence type="ECO:0000256" key="2">
    <source>
        <dbReference type="ARBA" id="ARBA00005677"/>
    </source>
</evidence>
<dbReference type="EMBL" id="KN880478">
    <property type="protein sequence ID" value="KIY69774.1"/>
    <property type="molecule type" value="Genomic_DNA"/>
</dbReference>
<dbReference type="Proteomes" id="UP000054007">
    <property type="component" value="Unassembled WGS sequence"/>
</dbReference>
<proteinExistence type="inferred from homology"/>
<dbReference type="Pfam" id="PF05046">
    <property type="entry name" value="Img2"/>
    <property type="match status" value="1"/>
</dbReference>
<evidence type="ECO:0000256" key="4">
    <source>
        <dbReference type="ARBA" id="ARBA00023128"/>
    </source>
</evidence>
<keyword evidence="4" id="KW-0496">Mitochondrion</keyword>
<protein>
    <recommendedName>
        <fullName evidence="6">Large ribosomal subunit protein mL49</fullName>
    </recommendedName>
</protein>
<dbReference type="Gene3D" id="3.30.780.10">
    <property type="entry name" value="SUI1-like domain"/>
    <property type="match status" value="1"/>
</dbReference>
<gene>
    <name evidence="7" type="ORF">CYLTODRAFT_452279</name>
</gene>
<evidence type="ECO:0000256" key="1">
    <source>
        <dbReference type="ARBA" id="ARBA00004173"/>
    </source>
</evidence>
<dbReference type="OrthoDB" id="19439at2759"/>
<dbReference type="GO" id="GO:0006412">
    <property type="term" value="P:translation"/>
    <property type="evidence" value="ECO:0007669"/>
    <property type="project" value="InterPro"/>
</dbReference>
<dbReference type="PANTHER" id="PTHR13477:SF0">
    <property type="entry name" value="LARGE RIBOSOMAL SUBUNIT PROTEIN ML49"/>
    <property type="match status" value="1"/>
</dbReference>
<dbReference type="GO" id="GO:0005762">
    <property type="term" value="C:mitochondrial large ribosomal subunit"/>
    <property type="evidence" value="ECO:0007669"/>
    <property type="project" value="TreeGrafter"/>
</dbReference>
<dbReference type="GO" id="GO:0003735">
    <property type="term" value="F:structural constituent of ribosome"/>
    <property type="evidence" value="ECO:0007669"/>
    <property type="project" value="InterPro"/>
</dbReference>
<dbReference type="PANTHER" id="PTHR13477">
    <property type="entry name" value="MITOCHONDRIAL 39S RIBOSOMAL PROTEIN L49"/>
    <property type="match status" value="1"/>
</dbReference>
<evidence type="ECO:0000256" key="6">
    <source>
        <dbReference type="ARBA" id="ARBA00035191"/>
    </source>
</evidence>
<accession>A0A0D7BI78</accession>